<keyword evidence="2" id="KW-1185">Reference proteome</keyword>
<protein>
    <submittedName>
        <fullName evidence="1">Uncharacterized protein</fullName>
    </submittedName>
</protein>
<proteinExistence type="predicted"/>
<dbReference type="EMBL" id="CASHSV030000409">
    <property type="protein sequence ID" value="CAJ2663690.1"/>
    <property type="molecule type" value="Genomic_DNA"/>
</dbReference>
<gene>
    <name evidence="1" type="ORF">MILVUS5_LOCUS29070</name>
</gene>
<sequence length="76" mass="8503">MGSFCEMHSNCEVEKLVSSDEVSIEKESINRSSIEYAVKDLLLGLGEDVNREGIRKTPFRVAKAFFEGTRVMAYGP</sequence>
<comment type="caution">
    <text evidence="1">The sequence shown here is derived from an EMBL/GenBank/DDBJ whole genome shotgun (WGS) entry which is preliminary data.</text>
</comment>
<reference evidence="1" key="1">
    <citation type="submission" date="2023-10" db="EMBL/GenBank/DDBJ databases">
        <authorList>
            <person name="Rodriguez Cubillos JULIANA M."/>
            <person name="De Vega J."/>
        </authorList>
    </citation>
    <scope>NUCLEOTIDE SEQUENCE</scope>
</reference>
<evidence type="ECO:0000313" key="1">
    <source>
        <dbReference type="EMBL" id="CAJ2663690.1"/>
    </source>
</evidence>
<organism evidence="1 2">
    <name type="scientific">Trifolium pratense</name>
    <name type="common">Red clover</name>
    <dbReference type="NCBI Taxonomy" id="57577"/>
    <lineage>
        <taxon>Eukaryota</taxon>
        <taxon>Viridiplantae</taxon>
        <taxon>Streptophyta</taxon>
        <taxon>Embryophyta</taxon>
        <taxon>Tracheophyta</taxon>
        <taxon>Spermatophyta</taxon>
        <taxon>Magnoliopsida</taxon>
        <taxon>eudicotyledons</taxon>
        <taxon>Gunneridae</taxon>
        <taxon>Pentapetalae</taxon>
        <taxon>rosids</taxon>
        <taxon>fabids</taxon>
        <taxon>Fabales</taxon>
        <taxon>Fabaceae</taxon>
        <taxon>Papilionoideae</taxon>
        <taxon>50 kb inversion clade</taxon>
        <taxon>NPAAA clade</taxon>
        <taxon>Hologalegina</taxon>
        <taxon>IRL clade</taxon>
        <taxon>Trifolieae</taxon>
        <taxon>Trifolium</taxon>
    </lineage>
</organism>
<dbReference type="Proteomes" id="UP001177021">
    <property type="component" value="Unassembled WGS sequence"/>
</dbReference>
<evidence type="ECO:0000313" key="2">
    <source>
        <dbReference type="Proteomes" id="UP001177021"/>
    </source>
</evidence>
<accession>A0ACB0L2T2</accession>
<name>A0ACB0L2T2_TRIPR</name>